<dbReference type="CDD" id="cd14773">
    <property type="entry name" value="TrHb2_PhHbO-like_O"/>
    <property type="match status" value="1"/>
</dbReference>
<gene>
    <name evidence="6" type="ORF">ABS311_04605</name>
</gene>
<dbReference type="Proteomes" id="UP001467690">
    <property type="component" value="Unassembled WGS sequence"/>
</dbReference>
<dbReference type="InterPro" id="IPR001486">
    <property type="entry name" value="Hemoglobin_trunc"/>
</dbReference>
<evidence type="ECO:0000256" key="1">
    <source>
        <dbReference type="ARBA" id="ARBA00022448"/>
    </source>
</evidence>
<keyword evidence="2" id="KW-0349">Heme</keyword>
<comment type="similarity">
    <text evidence="5">Belongs to the truncated hemoglobin family. Group II subfamily.</text>
</comment>
<dbReference type="InterPro" id="IPR012292">
    <property type="entry name" value="Globin/Proto"/>
</dbReference>
<keyword evidence="3" id="KW-0479">Metal-binding</keyword>
<proteinExistence type="inferred from homology"/>
<dbReference type="Gene3D" id="1.10.490.10">
    <property type="entry name" value="Globins"/>
    <property type="match status" value="1"/>
</dbReference>
<evidence type="ECO:0000256" key="2">
    <source>
        <dbReference type="ARBA" id="ARBA00022617"/>
    </source>
</evidence>
<protein>
    <submittedName>
        <fullName evidence="6">Group II truncated hemoglobin</fullName>
    </submittedName>
</protein>
<sequence length="138" mass="16403">MLKKLFKIEEPNKPLTPYEQIGGEQGTYTLANRFYDFMQNDPHAKPLLDIHPQPMDSIRQRFFEFLSGWLGGPPLFEEKYGHPRLRARHLPFKITRLQRDLWMLCMNQALEEVVDNKLLRRQLQASFYQLATHMINSD</sequence>
<evidence type="ECO:0000313" key="6">
    <source>
        <dbReference type="EMBL" id="MER2491158.1"/>
    </source>
</evidence>
<dbReference type="InterPro" id="IPR009050">
    <property type="entry name" value="Globin-like_sf"/>
</dbReference>
<keyword evidence="7" id="KW-1185">Reference proteome</keyword>
<evidence type="ECO:0000313" key="7">
    <source>
        <dbReference type="Proteomes" id="UP001467690"/>
    </source>
</evidence>
<evidence type="ECO:0000256" key="4">
    <source>
        <dbReference type="ARBA" id="ARBA00023004"/>
    </source>
</evidence>
<reference evidence="6 7" key="1">
    <citation type="submission" date="2024-06" db="EMBL/GenBank/DDBJ databases">
        <authorList>
            <person name="Chen R.Y."/>
        </authorList>
    </citation>
    <scope>NUCLEOTIDE SEQUENCE [LARGE SCALE GENOMIC DNA]</scope>
    <source>
        <strain evidence="6 7">D2</strain>
    </source>
</reference>
<comment type="caution">
    <text evidence="6">The sequence shown here is derived from an EMBL/GenBank/DDBJ whole genome shotgun (WGS) entry which is preliminary data.</text>
</comment>
<keyword evidence="4" id="KW-0408">Iron</keyword>
<dbReference type="RefSeq" id="WP_143870623.1">
    <property type="nucleotide sequence ID" value="NZ_CP041660.1"/>
</dbReference>
<evidence type="ECO:0000256" key="5">
    <source>
        <dbReference type="ARBA" id="ARBA00034496"/>
    </source>
</evidence>
<dbReference type="PANTHER" id="PTHR47366:SF1">
    <property type="entry name" value="TWO-ON-TWO HEMOGLOBIN-3"/>
    <property type="match status" value="1"/>
</dbReference>
<name>A0ABV1RE08_9ALTE</name>
<dbReference type="PANTHER" id="PTHR47366">
    <property type="entry name" value="TWO-ON-TWO HEMOGLOBIN-3"/>
    <property type="match status" value="1"/>
</dbReference>
<accession>A0ABV1RE08</accession>
<dbReference type="SUPFAM" id="SSF46458">
    <property type="entry name" value="Globin-like"/>
    <property type="match status" value="1"/>
</dbReference>
<dbReference type="EMBL" id="JBELOE010000083">
    <property type="protein sequence ID" value="MER2491158.1"/>
    <property type="molecule type" value="Genomic_DNA"/>
</dbReference>
<dbReference type="InterPro" id="IPR044203">
    <property type="entry name" value="GlbO/GLB3-like"/>
</dbReference>
<organism evidence="6 7">
    <name type="scientific">Catenovulum sediminis</name>
    <dbReference type="NCBI Taxonomy" id="1740262"/>
    <lineage>
        <taxon>Bacteria</taxon>
        <taxon>Pseudomonadati</taxon>
        <taxon>Pseudomonadota</taxon>
        <taxon>Gammaproteobacteria</taxon>
        <taxon>Alteromonadales</taxon>
        <taxon>Alteromonadaceae</taxon>
        <taxon>Catenovulum</taxon>
    </lineage>
</organism>
<dbReference type="Pfam" id="PF01152">
    <property type="entry name" value="Bac_globin"/>
    <property type="match status" value="1"/>
</dbReference>
<keyword evidence="1" id="KW-0813">Transport</keyword>
<evidence type="ECO:0000256" key="3">
    <source>
        <dbReference type="ARBA" id="ARBA00022723"/>
    </source>
</evidence>